<dbReference type="InterPro" id="IPR015424">
    <property type="entry name" value="PyrdxlP-dep_Trfase"/>
</dbReference>
<dbReference type="SUPFAM" id="SSF46785">
    <property type="entry name" value="Winged helix' DNA-binding domain"/>
    <property type="match status" value="1"/>
</dbReference>
<dbReference type="SMART" id="SM00345">
    <property type="entry name" value="HTH_GNTR"/>
    <property type="match status" value="1"/>
</dbReference>
<dbReference type="CDD" id="cd07377">
    <property type="entry name" value="WHTH_GntR"/>
    <property type="match status" value="1"/>
</dbReference>
<keyword evidence="8" id="KW-0808">Transferase</keyword>
<evidence type="ECO:0000256" key="6">
    <source>
        <dbReference type="SAM" id="MobiDB-lite"/>
    </source>
</evidence>
<name>A0ABT2DAJ5_9BURK</name>
<organism evidence="8 9">
    <name type="scientific">Massilia agilis</name>
    <dbReference type="NCBI Taxonomy" id="1811226"/>
    <lineage>
        <taxon>Bacteria</taxon>
        <taxon>Pseudomonadati</taxon>
        <taxon>Pseudomonadota</taxon>
        <taxon>Betaproteobacteria</taxon>
        <taxon>Burkholderiales</taxon>
        <taxon>Oxalobacteraceae</taxon>
        <taxon>Telluria group</taxon>
        <taxon>Massilia</taxon>
    </lineage>
</organism>
<dbReference type="InterPro" id="IPR000524">
    <property type="entry name" value="Tscrpt_reg_HTH_GntR"/>
</dbReference>
<dbReference type="Gene3D" id="3.40.640.10">
    <property type="entry name" value="Type I PLP-dependent aspartate aminotransferase-like (Major domain)"/>
    <property type="match status" value="1"/>
</dbReference>
<keyword evidence="2" id="KW-0663">Pyridoxal phosphate</keyword>
<dbReference type="Gene3D" id="1.10.10.10">
    <property type="entry name" value="Winged helix-like DNA-binding domain superfamily/Winged helix DNA-binding domain"/>
    <property type="match status" value="1"/>
</dbReference>
<dbReference type="InterPro" id="IPR004839">
    <property type="entry name" value="Aminotransferase_I/II_large"/>
</dbReference>
<sequence>MTLHKNPESALRSGSFPVEIDRTCRESLVDQISSAIERAIREGRLGPGTRLPSWHDLAVQLGVARGTVRMAYENLRDQQLIVTAGAAGTRVAEHARPAATHTGAEGAAPASAPPGRPAIFQVGVPAHDAFPFKTWSRIMGRAARAAAAAPVGYPDPFGERELRTEIAAYLSIARGIECTASQIFITNGFGSALAAALRALGATGESAWVEEPGFTVAREILAMAGITPIPVPVDAEGLNVAAGVAAAPQASFAVVTPGQHAPLGMTLSLRRRHALLDWAATAQAWVIEDDYLGELQLQGRATPGLASLDRNGRVLHIGTFSKTINPSLRVAFLMVPRPLVDKVASVISTSTPAPAPSVQLAVAEFMRGGHYLRHLRRMKRLYAERRRILMQCLRELSLPCVEAGLAALVPLPDGVRDIDVVAKARQLGMMPSALSWWHSQPQAHGNGLLLGVTNLPEERIAEHCKRLAEVLAGMQVQLDN</sequence>
<dbReference type="InterPro" id="IPR036388">
    <property type="entry name" value="WH-like_DNA-bd_sf"/>
</dbReference>
<keyword evidence="9" id="KW-1185">Reference proteome</keyword>
<dbReference type="Pfam" id="PF00392">
    <property type="entry name" value="GntR"/>
    <property type="match status" value="1"/>
</dbReference>
<evidence type="ECO:0000256" key="5">
    <source>
        <dbReference type="ARBA" id="ARBA00023163"/>
    </source>
</evidence>
<dbReference type="PROSITE" id="PS50949">
    <property type="entry name" value="HTH_GNTR"/>
    <property type="match status" value="1"/>
</dbReference>
<keyword evidence="8" id="KW-0032">Aminotransferase</keyword>
<comment type="similarity">
    <text evidence="1">In the C-terminal section; belongs to the class-I pyridoxal-phosphate-dependent aminotransferase family.</text>
</comment>
<feature type="domain" description="HTH gntR-type" evidence="7">
    <location>
        <begin position="26"/>
        <end position="94"/>
    </location>
</feature>
<evidence type="ECO:0000313" key="9">
    <source>
        <dbReference type="Proteomes" id="UP001206126"/>
    </source>
</evidence>
<dbReference type="InterPro" id="IPR051446">
    <property type="entry name" value="HTH_trans_reg/aminotransferase"/>
</dbReference>
<evidence type="ECO:0000256" key="3">
    <source>
        <dbReference type="ARBA" id="ARBA00023015"/>
    </source>
</evidence>
<dbReference type="InterPro" id="IPR036390">
    <property type="entry name" value="WH_DNA-bd_sf"/>
</dbReference>
<keyword evidence="4" id="KW-0238">DNA-binding</keyword>
<feature type="region of interest" description="Disordered" evidence="6">
    <location>
        <begin position="93"/>
        <end position="114"/>
    </location>
</feature>
<accession>A0ABT2DAJ5</accession>
<dbReference type="EMBL" id="JANUHB010000002">
    <property type="protein sequence ID" value="MCS0808325.1"/>
    <property type="molecule type" value="Genomic_DNA"/>
</dbReference>
<dbReference type="SUPFAM" id="SSF53383">
    <property type="entry name" value="PLP-dependent transferases"/>
    <property type="match status" value="1"/>
</dbReference>
<evidence type="ECO:0000256" key="4">
    <source>
        <dbReference type="ARBA" id="ARBA00023125"/>
    </source>
</evidence>
<dbReference type="PANTHER" id="PTHR46577:SF1">
    <property type="entry name" value="HTH-TYPE TRANSCRIPTIONAL REGULATORY PROTEIN GABR"/>
    <property type="match status" value="1"/>
</dbReference>
<proteinExistence type="inferred from homology"/>
<comment type="caution">
    <text evidence="8">The sequence shown here is derived from an EMBL/GenBank/DDBJ whole genome shotgun (WGS) entry which is preliminary data.</text>
</comment>
<reference evidence="8 9" key="1">
    <citation type="submission" date="2022-08" db="EMBL/GenBank/DDBJ databases">
        <title>Reclassification of Massilia species as members of the genera Telluria, Duganella, Pseudoduganella, Mokoshia gen. nov. and Zemynaea gen. nov. using orthogonal and non-orthogonal genome-based approaches.</title>
        <authorList>
            <person name="Bowman J.P."/>
        </authorList>
    </citation>
    <scope>NUCLEOTIDE SEQUENCE [LARGE SCALE GENOMIC DNA]</scope>
    <source>
        <strain evidence="8 9">JCM 31605</strain>
    </source>
</reference>
<dbReference type="Pfam" id="PF00155">
    <property type="entry name" value="Aminotran_1_2"/>
    <property type="match status" value="1"/>
</dbReference>
<evidence type="ECO:0000256" key="1">
    <source>
        <dbReference type="ARBA" id="ARBA00005384"/>
    </source>
</evidence>
<dbReference type="PANTHER" id="PTHR46577">
    <property type="entry name" value="HTH-TYPE TRANSCRIPTIONAL REGULATORY PROTEIN GABR"/>
    <property type="match status" value="1"/>
</dbReference>
<evidence type="ECO:0000313" key="8">
    <source>
        <dbReference type="EMBL" id="MCS0808325.1"/>
    </source>
</evidence>
<dbReference type="GO" id="GO:0008483">
    <property type="term" value="F:transaminase activity"/>
    <property type="evidence" value="ECO:0007669"/>
    <property type="project" value="UniProtKB-KW"/>
</dbReference>
<dbReference type="Proteomes" id="UP001206126">
    <property type="component" value="Unassembled WGS sequence"/>
</dbReference>
<evidence type="ECO:0000256" key="2">
    <source>
        <dbReference type="ARBA" id="ARBA00022898"/>
    </source>
</evidence>
<protein>
    <submittedName>
        <fullName evidence="8">PLP-dependent aminotransferase family protein</fullName>
    </submittedName>
</protein>
<keyword evidence="3" id="KW-0805">Transcription regulation</keyword>
<dbReference type="CDD" id="cd00609">
    <property type="entry name" value="AAT_like"/>
    <property type="match status" value="1"/>
</dbReference>
<dbReference type="InterPro" id="IPR015421">
    <property type="entry name" value="PyrdxlP-dep_Trfase_major"/>
</dbReference>
<keyword evidence="5" id="KW-0804">Transcription</keyword>
<gene>
    <name evidence="8" type="ORF">NX774_10380</name>
</gene>
<evidence type="ECO:0000259" key="7">
    <source>
        <dbReference type="PROSITE" id="PS50949"/>
    </source>
</evidence>